<name>A0A7R9E028_9NEOP</name>
<reference evidence="6" key="1">
    <citation type="submission" date="2020-11" db="EMBL/GenBank/DDBJ databases">
        <authorList>
            <person name="Tran Van P."/>
        </authorList>
    </citation>
    <scope>NUCLEOTIDE SEQUENCE</scope>
</reference>
<proteinExistence type="predicted"/>
<evidence type="ECO:0000256" key="2">
    <source>
        <dbReference type="ARBA" id="ARBA00022490"/>
    </source>
</evidence>
<feature type="domain" description="Cytohesin Ubiquitin Protein Inducing" evidence="5">
    <location>
        <begin position="59"/>
        <end position="146"/>
    </location>
</feature>
<feature type="compositionally biased region" description="Polar residues" evidence="4">
    <location>
        <begin position="172"/>
        <end position="183"/>
    </location>
</feature>
<sequence length="861" mass="96868">MHMTSMASCERLKYFVLSRAVVDLTAITSWSSFSSLRDGVEVPPSTLCCSRMDCECILEKQDMVANLQARKEAIEVKLNDKIYELKLLCIQEAELTGILPPETPLEPGESPPVFRRREGMLANLELEYKIQHGIAEAALSLANEANTNKIVRRKHRLVYQQSQRRLTELETKLTSLRQGSTKSQQKQRKKPRPPLESDLEIVGSEEDTLLHDGISLSPLHQDHSSLTGGHLENHDTPHFHMHRNYLPSHMGHSLSNGYDTWHDHAQLQRHNGGGVSSNVSNTNSSTGGSHQVNHFATVPTYSSSKNNYLGRHEHSLVSLGYLPYNDPISGDKVYYQTAPKQIQQIHVQPFQEIKVSRSSLNHGYWEVDRFGSLDRRKVHPSSYSNSTPCLEAWNSDNIDSHSSGYLGVDPKHKLDDENNHFILSGEKGRTLLPNQTYPKHSLGVDGQVLNTRVSNSNGPGYSYNKEFNDQRHTYIKSDQDNYPQNYNEYPSVKEKDNVNVHFNKDLQKYDNEENIIDYQQVAGIDHNIHLKGIFKIGLDINATKGMLRTHSMGSMEGNIRNTKEEILFRKQKEKHWYETSLDFGPSTPPVLDLHSPILQPEEAKKSAGVRDMSDCLPPTKILGSPIANKMPGPDLHSYTSDTSCTEVPLESPKNHTVVQVGKWQPYREVTKPFEMSDFYKYSTKFRKVKSQRLYEIPSPEIAVVDSYVGPRLSPGDKVYQQPYVNPNSETPVVQQKGVYQPLQPMKCQPLSPVSPQLDTRIMAISSDATLEDNSLLECREDKLSTDIISQAIQYIARLRLGTNGFQLGVTIPFGVVVSGKMKIFSGKPGKHRALPDLCCHDVTVARQQKLVSSAPLGGSAD</sequence>
<dbReference type="EMBL" id="OB792696">
    <property type="protein sequence ID" value="CAD7423637.1"/>
    <property type="molecule type" value="Genomic_DNA"/>
</dbReference>
<dbReference type="InterPro" id="IPR043447">
    <property type="entry name" value="CCDC120/INAVA"/>
</dbReference>
<dbReference type="Pfam" id="PF11819">
    <property type="entry name" value="CUPID"/>
    <property type="match status" value="1"/>
</dbReference>
<keyword evidence="2" id="KW-0963">Cytoplasm</keyword>
<dbReference type="PANTHER" id="PTHR16093:SF5">
    <property type="entry name" value="COILED-COIL DOMAIN-CONTAINING PROTEIN 120"/>
    <property type="match status" value="1"/>
</dbReference>
<dbReference type="InterPro" id="IPR021774">
    <property type="entry name" value="CUPID"/>
</dbReference>
<dbReference type="GO" id="GO:0005737">
    <property type="term" value="C:cytoplasm"/>
    <property type="evidence" value="ECO:0007669"/>
    <property type="project" value="UniProtKB-SubCell"/>
</dbReference>
<keyword evidence="3" id="KW-0175">Coiled coil</keyword>
<feature type="region of interest" description="Disordered" evidence="4">
    <location>
        <begin position="170"/>
        <end position="199"/>
    </location>
</feature>
<comment type="subcellular location">
    <subcellularLocation>
        <location evidence="1">Cytoplasm</location>
    </subcellularLocation>
</comment>
<gene>
    <name evidence="6" type="ORF">TMSB3V08_LOCUS615</name>
</gene>
<evidence type="ECO:0000256" key="1">
    <source>
        <dbReference type="ARBA" id="ARBA00004496"/>
    </source>
</evidence>
<accession>A0A7R9E028</accession>
<evidence type="ECO:0000259" key="5">
    <source>
        <dbReference type="Pfam" id="PF11819"/>
    </source>
</evidence>
<protein>
    <recommendedName>
        <fullName evidence="5">Cytohesin Ubiquitin Protein Inducing domain-containing protein</fullName>
    </recommendedName>
</protein>
<evidence type="ECO:0000256" key="3">
    <source>
        <dbReference type="ARBA" id="ARBA00023054"/>
    </source>
</evidence>
<dbReference type="AlphaFoldDB" id="A0A7R9E028"/>
<evidence type="ECO:0000256" key="4">
    <source>
        <dbReference type="SAM" id="MobiDB-lite"/>
    </source>
</evidence>
<evidence type="ECO:0000313" key="6">
    <source>
        <dbReference type="EMBL" id="CAD7423637.1"/>
    </source>
</evidence>
<dbReference type="PANTHER" id="PTHR16093">
    <property type="entry name" value="COILED-COIL DOMAIN-CONTAINING PROTEIN 120 FAMILY MEMBER"/>
    <property type="match status" value="1"/>
</dbReference>
<organism evidence="6">
    <name type="scientific">Timema monikensis</name>
    <dbReference type="NCBI Taxonomy" id="170555"/>
    <lineage>
        <taxon>Eukaryota</taxon>
        <taxon>Metazoa</taxon>
        <taxon>Ecdysozoa</taxon>
        <taxon>Arthropoda</taxon>
        <taxon>Hexapoda</taxon>
        <taxon>Insecta</taxon>
        <taxon>Pterygota</taxon>
        <taxon>Neoptera</taxon>
        <taxon>Polyneoptera</taxon>
        <taxon>Phasmatodea</taxon>
        <taxon>Timematodea</taxon>
        <taxon>Timematoidea</taxon>
        <taxon>Timematidae</taxon>
        <taxon>Timema</taxon>
    </lineage>
</organism>